<gene>
    <name evidence="1" type="ORF">DFH08DRAFT_973488</name>
</gene>
<sequence>MTQIPMATSPWLFRGPTERLCRALAADMNNSVAPNWVQGTDLDLTLMRSKVTSTLRAFFENTPQERTVLEALLYPLCHFMFQYRRASVSKFAPCPYVNPTRQLAFFTARAEQTALTNDPAPSIERLVERAPNLVQAGINIDFEEQHWPDYLETVVLLHLRRLDISNLSGALKYLKTPSLEELALVDSGEDTLPPFHSLLDRSSCVFPPTALPHLVPYSSDNHQNLAILLVIGGGEVDALVATLSNPRCIHSLPSCVSSSSDEAVLGLRYDVFQRLQWIANRATEKKFLSWFWPTDDSQYSSTGYVRKNLEGRGQFNLTVGENRAVSDLALFVL</sequence>
<proteinExistence type="predicted"/>
<evidence type="ECO:0000313" key="1">
    <source>
        <dbReference type="EMBL" id="KAJ7312410.1"/>
    </source>
</evidence>
<comment type="caution">
    <text evidence="1">The sequence shown here is derived from an EMBL/GenBank/DDBJ whole genome shotgun (WGS) entry which is preliminary data.</text>
</comment>
<dbReference type="Proteomes" id="UP001218218">
    <property type="component" value="Unassembled WGS sequence"/>
</dbReference>
<accession>A0AAD6Z8J6</accession>
<reference evidence="1" key="1">
    <citation type="submission" date="2023-03" db="EMBL/GenBank/DDBJ databases">
        <title>Massive genome expansion in bonnet fungi (Mycena s.s.) driven by repeated elements and novel gene families across ecological guilds.</title>
        <authorList>
            <consortium name="Lawrence Berkeley National Laboratory"/>
            <person name="Harder C.B."/>
            <person name="Miyauchi S."/>
            <person name="Viragh M."/>
            <person name="Kuo A."/>
            <person name="Thoen E."/>
            <person name="Andreopoulos B."/>
            <person name="Lu D."/>
            <person name="Skrede I."/>
            <person name="Drula E."/>
            <person name="Henrissat B."/>
            <person name="Morin E."/>
            <person name="Kohler A."/>
            <person name="Barry K."/>
            <person name="LaButti K."/>
            <person name="Morin E."/>
            <person name="Salamov A."/>
            <person name="Lipzen A."/>
            <person name="Mereny Z."/>
            <person name="Hegedus B."/>
            <person name="Baldrian P."/>
            <person name="Stursova M."/>
            <person name="Weitz H."/>
            <person name="Taylor A."/>
            <person name="Grigoriev I.V."/>
            <person name="Nagy L.G."/>
            <person name="Martin F."/>
            <person name="Kauserud H."/>
        </authorList>
    </citation>
    <scope>NUCLEOTIDE SEQUENCE</scope>
    <source>
        <strain evidence="1">CBHHK002</strain>
    </source>
</reference>
<dbReference type="EMBL" id="JARIHO010000072">
    <property type="protein sequence ID" value="KAJ7312410.1"/>
    <property type="molecule type" value="Genomic_DNA"/>
</dbReference>
<name>A0AAD6Z8J6_9AGAR</name>
<keyword evidence="2" id="KW-1185">Reference proteome</keyword>
<organism evidence="1 2">
    <name type="scientific">Mycena albidolilacea</name>
    <dbReference type="NCBI Taxonomy" id="1033008"/>
    <lineage>
        <taxon>Eukaryota</taxon>
        <taxon>Fungi</taxon>
        <taxon>Dikarya</taxon>
        <taxon>Basidiomycota</taxon>
        <taxon>Agaricomycotina</taxon>
        <taxon>Agaricomycetes</taxon>
        <taxon>Agaricomycetidae</taxon>
        <taxon>Agaricales</taxon>
        <taxon>Marasmiineae</taxon>
        <taxon>Mycenaceae</taxon>
        <taxon>Mycena</taxon>
    </lineage>
</organism>
<protein>
    <submittedName>
        <fullName evidence="1">Uncharacterized protein</fullName>
    </submittedName>
</protein>
<evidence type="ECO:0000313" key="2">
    <source>
        <dbReference type="Proteomes" id="UP001218218"/>
    </source>
</evidence>
<dbReference type="AlphaFoldDB" id="A0AAD6Z8J6"/>